<evidence type="ECO:0000313" key="2">
    <source>
        <dbReference type="Proteomes" id="UP001180020"/>
    </source>
</evidence>
<dbReference type="EMBL" id="JAUJYO010000016">
    <property type="protein sequence ID" value="KAK1294643.1"/>
    <property type="molecule type" value="Genomic_DNA"/>
</dbReference>
<organism evidence="1 2">
    <name type="scientific">Acorus calamus</name>
    <name type="common">Sweet flag</name>
    <dbReference type="NCBI Taxonomy" id="4465"/>
    <lineage>
        <taxon>Eukaryota</taxon>
        <taxon>Viridiplantae</taxon>
        <taxon>Streptophyta</taxon>
        <taxon>Embryophyta</taxon>
        <taxon>Tracheophyta</taxon>
        <taxon>Spermatophyta</taxon>
        <taxon>Magnoliopsida</taxon>
        <taxon>Liliopsida</taxon>
        <taxon>Acoraceae</taxon>
        <taxon>Acorus</taxon>
    </lineage>
</organism>
<dbReference type="Proteomes" id="UP001180020">
    <property type="component" value="Unassembled WGS sequence"/>
</dbReference>
<sequence>MEAEGVEEVLKVVDTCLARIKWRLRPSSKRRLETDILALCTRLRPVIMVDYGGKMPELQEHLCKLLDLAQKETSILQALRIMVIEDMIYLIHAREFAEYVLSTLSSEIHMRFVDLEQDPPKLLPQEEQHSVLTDLVSIQNLFSTIFHVEQTNKNFASDVPLPSVLPETKSSQYVPCSSHDGEPIASQSSKCIDLSSCMQGSQVTIPTLNGWLLGYPVVYLFSKERIADAICSLSTKYLHLFQIVVCRDQKSNKKAIQEELMSFSVPYDLSMEGKTSCGLRLFSLGCWLKLINASTCGKICGWRSVSATHNPSRCSNSV</sequence>
<dbReference type="PANTHER" id="PTHR31366">
    <property type="entry name" value="UPF0739 PROTEIN C1ORF74"/>
    <property type="match status" value="1"/>
</dbReference>
<reference evidence="1" key="2">
    <citation type="submission" date="2023-06" db="EMBL/GenBank/DDBJ databases">
        <authorList>
            <person name="Ma L."/>
            <person name="Liu K.-W."/>
            <person name="Li Z."/>
            <person name="Hsiao Y.-Y."/>
            <person name="Qi Y."/>
            <person name="Fu T."/>
            <person name="Tang G."/>
            <person name="Zhang D."/>
            <person name="Sun W.-H."/>
            <person name="Liu D.-K."/>
            <person name="Li Y."/>
            <person name="Chen G.-Z."/>
            <person name="Liu X.-D."/>
            <person name="Liao X.-Y."/>
            <person name="Jiang Y.-T."/>
            <person name="Yu X."/>
            <person name="Hao Y."/>
            <person name="Huang J."/>
            <person name="Zhao X.-W."/>
            <person name="Ke S."/>
            <person name="Chen Y.-Y."/>
            <person name="Wu W.-L."/>
            <person name="Hsu J.-L."/>
            <person name="Lin Y.-F."/>
            <person name="Huang M.-D."/>
            <person name="Li C.-Y."/>
            <person name="Huang L."/>
            <person name="Wang Z.-W."/>
            <person name="Zhao X."/>
            <person name="Zhong W.-Y."/>
            <person name="Peng D.-H."/>
            <person name="Ahmad S."/>
            <person name="Lan S."/>
            <person name="Zhang J.-S."/>
            <person name="Tsai W.-C."/>
            <person name="Van De Peer Y."/>
            <person name="Liu Z.-J."/>
        </authorList>
    </citation>
    <scope>NUCLEOTIDE SEQUENCE</scope>
    <source>
        <strain evidence="1">CP</strain>
        <tissue evidence="1">Leaves</tissue>
    </source>
</reference>
<dbReference type="AlphaFoldDB" id="A0AAV9CZH4"/>
<comment type="caution">
    <text evidence="1">The sequence shown here is derived from an EMBL/GenBank/DDBJ whole genome shotgun (WGS) entry which is preliminary data.</text>
</comment>
<keyword evidence="2" id="KW-1185">Reference proteome</keyword>
<dbReference type="PANTHER" id="PTHR31366:SF2">
    <property type="entry name" value="UPF0739 PROTEIN C1ORF74"/>
    <property type="match status" value="1"/>
</dbReference>
<protein>
    <submittedName>
        <fullName evidence="1">Uncharacterized protein</fullName>
    </submittedName>
</protein>
<name>A0AAV9CZH4_ACOCL</name>
<dbReference type="InterPro" id="IPR027850">
    <property type="entry name" value="DUF4504"/>
</dbReference>
<proteinExistence type="predicted"/>
<dbReference type="Pfam" id="PF14953">
    <property type="entry name" value="DUF4504"/>
    <property type="match status" value="1"/>
</dbReference>
<gene>
    <name evidence="1" type="ORF">QJS10_CPA16g00126</name>
</gene>
<accession>A0AAV9CZH4</accession>
<reference evidence="1" key="1">
    <citation type="journal article" date="2023" name="Nat. Commun.">
        <title>Diploid and tetraploid genomes of Acorus and the evolution of monocots.</title>
        <authorList>
            <person name="Ma L."/>
            <person name="Liu K.W."/>
            <person name="Li Z."/>
            <person name="Hsiao Y.Y."/>
            <person name="Qi Y."/>
            <person name="Fu T."/>
            <person name="Tang G.D."/>
            <person name="Zhang D."/>
            <person name="Sun W.H."/>
            <person name="Liu D.K."/>
            <person name="Li Y."/>
            <person name="Chen G.Z."/>
            <person name="Liu X.D."/>
            <person name="Liao X.Y."/>
            <person name="Jiang Y.T."/>
            <person name="Yu X."/>
            <person name="Hao Y."/>
            <person name="Huang J."/>
            <person name="Zhao X.W."/>
            <person name="Ke S."/>
            <person name="Chen Y.Y."/>
            <person name="Wu W.L."/>
            <person name="Hsu J.L."/>
            <person name="Lin Y.F."/>
            <person name="Huang M.D."/>
            <person name="Li C.Y."/>
            <person name="Huang L."/>
            <person name="Wang Z.W."/>
            <person name="Zhao X."/>
            <person name="Zhong W.Y."/>
            <person name="Peng D.H."/>
            <person name="Ahmad S."/>
            <person name="Lan S."/>
            <person name="Zhang J.S."/>
            <person name="Tsai W.C."/>
            <person name="Van de Peer Y."/>
            <person name="Liu Z.J."/>
        </authorList>
    </citation>
    <scope>NUCLEOTIDE SEQUENCE</scope>
    <source>
        <strain evidence="1">CP</strain>
    </source>
</reference>
<evidence type="ECO:0000313" key="1">
    <source>
        <dbReference type="EMBL" id="KAK1294643.1"/>
    </source>
</evidence>